<proteinExistence type="predicted"/>
<evidence type="ECO:0000313" key="2">
    <source>
        <dbReference type="EMBL" id="OOC54114.1"/>
    </source>
</evidence>
<gene>
    <name evidence="1" type="ORF">HNR06_005078</name>
    <name evidence="2" type="ORF">NOSIN_10100</name>
</gene>
<dbReference type="EMBL" id="MCOK01000001">
    <property type="protein sequence ID" value="OOC54114.1"/>
    <property type="molecule type" value="Genomic_DNA"/>
</dbReference>
<accession>A0A1V3BZY7</accession>
<comment type="caution">
    <text evidence="2">The sequence shown here is derived from an EMBL/GenBank/DDBJ whole genome shotgun (WGS) entry which is preliminary data.</text>
</comment>
<reference evidence="3" key="1">
    <citation type="submission" date="2016-08" db="EMBL/GenBank/DDBJ databases">
        <authorList>
            <person name="Tokovenko B."/>
            <person name="Kalinowski J."/>
        </authorList>
    </citation>
    <scope>NUCLEOTIDE SEQUENCE [LARGE SCALE GENOMIC DNA]</scope>
    <source>
        <strain evidence="3">UTMC102</strain>
    </source>
</reference>
<dbReference type="Proteomes" id="UP000584931">
    <property type="component" value="Unassembled WGS sequence"/>
</dbReference>
<protein>
    <submittedName>
        <fullName evidence="2">ADP-ribosylation/crystallin J1</fullName>
    </submittedName>
</protein>
<dbReference type="EMBL" id="JACCHL010000001">
    <property type="protein sequence ID" value="NYH55489.1"/>
    <property type="molecule type" value="Genomic_DNA"/>
</dbReference>
<keyword evidence="3" id="KW-1185">Reference proteome</keyword>
<reference evidence="1 4" key="3">
    <citation type="submission" date="2020-07" db="EMBL/GenBank/DDBJ databases">
        <title>Sequencing the genomes of 1000 actinobacteria strains.</title>
        <authorList>
            <person name="Klenk H.-P."/>
        </authorList>
    </citation>
    <scope>NUCLEOTIDE SEQUENCE [LARGE SCALE GENOMIC DNA]</scope>
    <source>
        <strain evidence="1 4">DSM 45278</strain>
    </source>
</reference>
<evidence type="ECO:0000313" key="1">
    <source>
        <dbReference type="EMBL" id="NYH55489.1"/>
    </source>
</evidence>
<name>A0A1V3BZY7_9ACTN</name>
<accession>A0A7Z0BNG8</accession>
<dbReference type="AlphaFoldDB" id="A0A1V3BZY7"/>
<evidence type="ECO:0000313" key="4">
    <source>
        <dbReference type="Proteomes" id="UP000584931"/>
    </source>
</evidence>
<organism evidence="2 3">
    <name type="scientific">Nocardiopsis sinuspersici</name>
    <dbReference type="NCBI Taxonomy" id="501010"/>
    <lineage>
        <taxon>Bacteria</taxon>
        <taxon>Bacillati</taxon>
        <taxon>Actinomycetota</taxon>
        <taxon>Actinomycetes</taxon>
        <taxon>Streptosporangiales</taxon>
        <taxon>Nocardiopsidaceae</taxon>
        <taxon>Nocardiopsis</taxon>
    </lineage>
</organism>
<dbReference type="RefSeq" id="WP_077690507.1">
    <property type="nucleotide sequence ID" value="NZ_JACCHL010000001.1"/>
</dbReference>
<dbReference type="OrthoDB" id="883590at2"/>
<dbReference type="STRING" id="501010.NOSIN_10100"/>
<reference evidence="2" key="2">
    <citation type="submission" date="2016-08" db="EMBL/GenBank/DDBJ databases">
        <authorList>
            <person name="Seilhamer J.J."/>
        </authorList>
    </citation>
    <scope>NUCLEOTIDE SEQUENCE [LARGE SCALE GENOMIC DNA]</scope>
    <source>
        <strain evidence="2">UTMC102</strain>
    </source>
</reference>
<dbReference type="Proteomes" id="UP000189004">
    <property type="component" value="Unassembled WGS sequence"/>
</dbReference>
<evidence type="ECO:0000313" key="3">
    <source>
        <dbReference type="Proteomes" id="UP000189004"/>
    </source>
</evidence>
<sequence>MSELFTLWRPTGPAELALVRDSGWREWPPRLPGQPVFYPVLNEDYAARIAREWNLPRDGEGHVTRFRVDAGFASRYPVRQVGGRTILELWVPAEELAGFNARIRGPIELVRSFLPEHPEGIVPG</sequence>